<comment type="caution">
    <text evidence="1">The sequence shown here is derived from an EMBL/GenBank/DDBJ whole genome shotgun (WGS) entry which is preliminary data.</text>
</comment>
<proteinExistence type="predicted"/>
<evidence type="ECO:0000313" key="1">
    <source>
        <dbReference type="EMBL" id="KAK3716580.1"/>
    </source>
</evidence>
<organism evidence="1 2">
    <name type="scientific">Elysia crispata</name>
    <name type="common">lettuce slug</name>
    <dbReference type="NCBI Taxonomy" id="231223"/>
    <lineage>
        <taxon>Eukaryota</taxon>
        <taxon>Metazoa</taxon>
        <taxon>Spiralia</taxon>
        <taxon>Lophotrochozoa</taxon>
        <taxon>Mollusca</taxon>
        <taxon>Gastropoda</taxon>
        <taxon>Heterobranchia</taxon>
        <taxon>Euthyneura</taxon>
        <taxon>Panpulmonata</taxon>
        <taxon>Sacoglossa</taxon>
        <taxon>Placobranchoidea</taxon>
        <taxon>Plakobranchidae</taxon>
        <taxon>Elysia</taxon>
    </lineage>
</organism>
<dbReference type="AlphaFoldDB" id="A0AAE1CNA7"/>
<name>A0AAE1CNA7_9GAST</name>
<dbReference type="EMBL" id="JAWDGP010007472">
    <property type="protein sequence ID" value="KAK3716580.1"/>
    <property type="molecule type" value="Genomic_DNA"/>
</dbReference>
<gene>
    <name evidence="1" type="ORF">RRG08_039375</name>
</gene>
<dbReference type="Proteomes" id="UP001283361">
    <property type="component" value="Unassembled WGS sequence"/>
</dbReference>
<reference evidence="1" key="1">
    <citation type="journal article" date="2023" name="G3 (Bethesda)">
        <title>A reference genome for the long-term kleptoplast-retaining sea slug Elysia crispata morphotype clarki.</title>
        <authorList>
            <person name="Eastman K.E."/>
            <person name="Pendleton A.L."/>
            <person name="Shaikh M.A."/>
            <person name="Suttiyut T."/>
            <person name="Ogas R."/>
            <person name="Tomko P."/>
            <person name="Gavelis G."/>
            <person name="Widhalm J.R."/>
            <person name="Wisecaver J.H."/>
        </authorList>
    </citation>
    <scope>NUCLEOTIDE SEQUENCE</scope>
    <source>
        <strain evidence="1">ECLA1</strain>
    </source>
</reference>
<protein>
    <submittedName>
        <fullName evidence="1">Uncharacterized protein</fullName>
    </submittedName>
</protein>
<sequence>MGTAGPPPPYWASCLSEQTLSMSPQHQFSDHHGGPRQTCFHQRTGLLSARSKSPRYFTHQAYASVLL</sequence>
<accession>A0AAE1CNA7</accession>
<evidence type="ECO:0000313" key="2">
    <source>
        <dbReference type="Proteomes" id="UP001283361"/>
    </source>
</evidence>
<keyword evidence="2" id="KW-1185">Reference proteome</keyword>